<dbReference type="GO" id="GO:0032259">
    <property type="term" value="P:methylation"/>
    <property type="evidence" value="ECO:0007669"/>
    <property type="project" value="UniProtKB-KW"/>
</dbReference>
<dbReference type="Pfam" id="PF13649">
    <property type="entry name" value="Methyltransf_25"/>
    <property type="match status" value="1"/>
</dbReference>
<dbReference type="OrthoDB" id="9786503at2"/>
<evidence type="ECO:0000313" key="4">
    <source>
        <dbReference type="Proteomes" id="UP000316988"/>
    </source>
</evidence>
<name>A0A554S941_9ACTN</name>
<feature type="domain" description="Methyltransferase" evidence="2">
    <location>
        <begin position="45"/>
        <end position="136"/>
    </location>
</feature>
<dbReference type="RefSeq" id="WP_143913521.1">
    <property type="nucleotide sequence ID" value="NZ_VLNT01000007.1"/>
</dbReference>
<dbReference type="InterPro" id="IPR041698">
    <property type="entry name" value="Methyltransf_25"/>
</dbReference>
<dbReference type="GO" id="GO:0008168">
    <property type="term" value="F:methyltransferase activity"/>
    <property type="evidence" value="ECO:0007669"/>
    <property type="project" value="UniProtKB-KW"/>
</dbReference>
<dbReference type="CDD" id="cd02440">
    <property type="entry name" value="AdoMet_MTases"/>
    <property type="match status" value="1"/>
</dbReference>
<dbReference type="PANTHER" id="PTHR43861">
    <property type="entry name" value="TRANS-ACONITATE 2-METHYLTRANSFERASE-RELATED"/>
    <property type="match status" value="1"/>
</dbReference>
<keyword evidence="1 3" id="KW-0808">Transferase</keyword>
<reference evidence="3 4" key="1">
    <citation type="submission" date="2019-07" db="EMBL/GenBank/DDBJ databases">
        <authorList>
            <person name="Zhao L.H."/>
        </authorList>
    </citation>
    <scope>NUCLEOTIDE SEQUENCE [LARGE SCALE GENOMIC DNA]</scope>
    <source>
        <strain evidence="3 4">Co35</strain>
    </source>
</reference>
<comment type="caution">
    <text evidence="3">The sequence shown here is derived from an EMBL/GenBank/DDBJ whole genome shotgun (WGS) entry which is preliminary data.</text>
</comment>
<dbReference type="InterPro" id="IPR029063">
    <property type="entry name" value="SAM-dependent_MTases_sf"/>
</dbReference>
<dbReference type="Proteomes" id="UP000316988">
    <property type="component" value="Unassembled WGS sequence"/>
</dbReference>
<evidence type="ECO:0000313" key="3">
    <source>
        <dbReference type="EMBL" id="TSD62861.1"/>
    </source>
</evidence>
<dbReference type="Gene3D" id="3.40.50.150">
    <property type="entry name" value="Vaccinia Virus protein VP39"/>
    <property type="match status" value="1"/>
</dbReference>
<accession>A0A554S941</accession>
<dbReference type="SUPFAM" id="SSF53335">
    <property type="entry name" value="S-adenosyl-L-methionine-dependent methyltransferases"/>
    <property type="match status" value="1"/>
</dbReference>
<gene>
    <name evidence="3" type="ORF">FNM00_10875</name>
</gene>
<organism evidence="3 4">
    <name type="scientific">Aeromicrobium piscarium</name>
    <dbReference type="NCBI Taxonomy" id="2590901"/>
    <lineage>
        <taxon>Bacteria</taxon>
        <taxon>Bacillati</taxon>
        <taxon>Actinomycetota</taxon>
        <taxon>Actinomycetes</taxon>
        <taxon>Propionibacteriales</taxon>
        <taxon>Nocardioidaceae</taxon>
        <taxon>Aeromicrobium</taxon>
    </lineage>
</organism>
<keyword evidence="4" id="KW-1185">Reference proteome</keyword>
<sequence>MTHDFDREYWERHWNADGVAVGAGRLPANPYVATETAGLTAGWALDAGCGNGGEALWLAQQGWRVTGADISASALATAGARARESGLEGTVEWVEADLTTWEPGRTWDLVVTSYAHPATGQLDVYRRIGEWVAPGGTLLIIGHSHDDHAGHGHPEHATATVDGAAALFGGSGWEVDASYETTRVVETGRGRTELNDVVVRARRV</sequence>
<dbReference type="AlphaFoldDB" id="A0A554S941"/>
<keyword evidence="3" id="KW-0489">Methyltransferase</keyword>
<dbReference type="EMBL" id="VLNT01000007">
    <property type="protein sequence ID" value="TSD62861.1"/>
    <property type="molecule type" value="Genomic_DNA"/>
</dbReference>
<proteinExistence type="predicted"/>
<evidence type="ECO:0000256" key="1">
    <source>
        <dbReference type="ARBA" id="ARBA00022679"/>
    </source>
</evidence>
<evidence type="ECO:0000259" key="2">
    <source>
        <dbReference type="Pfam" id="PF13649"/>
    </source>
</evidence>
<protein>
    <submittedName>
        <fullName evidence="3">Class I SAM-dependent methyltransferase</fullName>
    </submittedName>
</protein>